<dbReference type="InterPro" id="IPR013320">
    <property type="entry name" value="ConA-like_dom_sf"/>
</dbReference>
<dbReference type="FunFam" id="2.60.120.200:FF:000217">
    <property type="entry name" value="Gram-negative bacteria-binding protein"/>
    <property type="match status" value="1"/>
</dbReference>
<reference evidence="4 5" key="1">
    <citation type="journal article" date="2008" name="Nature">
        <title>The genome of the model beetle and pest Tribolium castaneum.</title>
        <authorList>
            <consortium name="Tribolium Genome Sequencing Consortium"/>
            <person name="Richards S."/>
            <person name="Gibbs R.A."/>
            <person name="Weinstock G.M."/>
            <person name="Brown S.J."/>
            <person name="Denell R."/>
            <person name="Beeman R.W."/>
            <person name="Gibbs R."/>
            <person name="Beeman R.W."/>
            <person name="Brown S.J."/>
            <person name="Bucher G."/>
            <person name="Friedrich M."/>
            <person name="Grimmelikhuijzen C.J."/>
            <person name="Klingler M."/>
            <person name="Lorenzen M."/>
            <person name="Richards S."/>
            <person name="Roth S."/>
            <person name="Schroder R."/>
            <person name="Tautz D."/>
            <person name="Zdobnov E.M."/>
            <person name="Muzny D."/>
            <person name="Gibbs R.A."/>
            <person name="Weinstock G.M."/>
            <person name="Attaway T."/>
            <person name="Bell S."/>
            <person name="Buhay C.J."/>
            <person name="Chandrabose M.N."/>
            <person name="Chavez D."/>
            <person name="Clerk-Blankenburg K.P."/>
            <person name="Cree A."/>
            <person name="Dao M."/>
            <person name="Davis C."/>
            <person name="Chacko J."/>
            <person name="Dinh H."/>
            <person name="Dugan-Rocha S."/>
            <person name="Fowler G."/>
            <person name="Garner T.T."/>
            <person name="Garnes J."/>
            <person name="Gnirke A."/>
            <person name="Hawes A."/>
            <person name="Hernandez J."/>
            <person name="Hines S."/>
            <person name="Holder M."/>
            <person name="Hume J."/>
            <person name="Jhangiani S.N."/>
            <person name="Joshi V."/>
            <person name="Khan Z.M."/>
            <person name="Jackson L."/>
            <person name="Kovar C."/>
            <person name="Kowis A."/>
            <person name="Lee S."/>
            <person name="Lewis L.R."/>
            <person name="Margolis J."/>
            <person name="Morgan M."/>
            <person name="Nazareth L.V."/>
            <person name="Nguyen N."/>
            <person name="Okwuonu G."/>
            <person name="Parker D."/>
            <person name="Richards S."/>
            <person name="Ruiz S.J."/>
            <person name="Santibanez J."/>
            <person name="Savard J."/>
            <person name="Scherer S.E."/>
            <person name="Schneider B."/>
            <person name="Sodergren E."/>
            <person name="Tautz D."/>
            <person name="Vattahil S."/>
            <person name="Villasana D."/>
            <person name="White C.S."/>
            <person name="Wright R."/>
            <person name="Park Y."/>
            <person name="Beeman R.W."/>
            <person name="Lord J."/>
            <person name="Oppert B."/>
            <person name="Lorenzen M."/>
            <person name="Brown S."/>
            <person name="Wang L."/>
            <person name="Savard J."/>
            <person name="Tautz D."/>
            <person name="Richards S."/>
            <person name="Weinstock G."/>
            <person name="Gibbs R.A."/>
            <person name="Liu Y."/>
            <person name="Worley K."/>
            <person name="Weinstock G."/>
            <person name="Elsik C.G."/>
            <person name="Reese J.T."/>
            <person name="Elhaik E."/>
            <person name="Landan G."/>
            <person name="Graur D."/>
            <person name="Arensburger P."/>
            <person name="Atkinson P."/>
            <person name="Beeman R.W."/>
            <person name="Beidler J."/>
            <person name="Brown S.J."/>
            <person name="Demuth J.P."/>
            <person name="Drury D.W."/>
            <person name="Du Y.Z."/>
            <person name="Fujiwara H."/>
            <person name="Lorenzen M."/>
            <person name="Maselli V."/>
            <person name="Osanai M."/>
            <person name="Park Y."/>
            <person name="Robertson H.M."/>
            <person name="Tu Z."/>
            <person name="Wang J.J."/>
            <person name="Wang S."/>
            <person name="Richards S."/>
            <person name="Song H."/>
            <person name="Zhang L."/>
            <person name="Sodergren E."/>
            <person name="Werner D."/>
            <person name="Stanke M."/>
            <person name="Morgenstern B."/>
            <person name="Solovyev V."/>
            <person name="Kosarev P."/>
            <person name="Brown G."/>
            <person name="Chen H.C."/>
            <person name="Ermolaeva O."/>
            <person name="Hlavina W."/>
            <person name="Kapustin Y."/>
            <person name="Kiryutin B."/>
            <person name="Kitts P."/>
            <person name="Maglott D."/>
            <person name="Pruitt K."/>
            <person name="Sapojnikov V."/>
            <person name="Souvorov A."/>
            <person name="Mackey A.J."/>
            <person name="Waterhouse R.M."/>
            <person name="Wyder S."/>
            <person name="Zdobnov E.M."/>
            <person name="Zdobnov E.M."/>
            <person name="Wyder S."/>
            <person name="Kriventseva E.V."/>
            <person name="Kadowaki T."/>
            <person name="Bork P."/>
            <person name="Aranda M."/>
            <person name="Bao R."/>
            <person name="Beermann A."/>
            <person name="Berns N."/>
            <person name="Bolognesi R."/>
            <person name="Bonneton F."/>
            <person name="Bopp D."/>
            <person name="Brown S.J."/>
            <person name="Bucher G."/>
            <person name="Butts T."/>
            <person name="Chaumot A."/>
            <person name="Denell R.E."/>
            <person name="Ferrier D.E."/>
            <person name="Friedrich M."/>
            <person name="Gordon C.M."/>
            <person name="Jindra M."/>
            <person name="Klingler M."/>
            <person name="Lan Q."/>
            <person name="Lattorff H.M."/>
            <person name="Laudet V."/>
            <person name="von Levetsow C."/>
            <person name="Liu Z."/>
            <person name="Lutz R."/>
            <person name="Lynch J.A."/>
            <person name="da Fonseca R.N."/>
            <person name="Posnien N."/>
            <person name="Reuter R."/>
            <person name="Roth S."/>
            <person name="Savard J."/>
            <person name="Schinko J.B."/>
            <person name="Schmitt C."/>
            <person name="Schoppmeier M."/>
            <person name="Schroder R."/>
            <person name="Shippy T.D."/>
            <person name="Simonnet F."/>
            <person name="Marques-Souza H."/>
            <person name="Tautz D."/>
            <person name="Tomoyasu Y."/>
            <person name="Trauner J."/>
            <person name="Van der Zee M."/>
            <person name="Vervoort M."/>
            <person name="Wittkopp N."/>
            <person name="Wimmer E.A."/>
            <person name="Yang X."/>
            <person name="Jones A.K."/>
            <person name="Sattelle D.B."/>
            <person name="Ebert P.R."/>
            <person name="Nelson D."/>
            <person name="Scott J.G."/>
            <person name="Beeman R.W."/>
            <person name="Muthukrishnan S."/>
            <person name="Kramer K.J."/>
            <person name="Arakane Y."/>
            <person name="Beeman R.W."/>
            <person name="Zhu Q."/>
            <person name="Hogenkamp D."/>
            <person name="Dixit R."/>
            <person name="Oppert B."/>
            <person name="Jiang H."/>
            <person name="Zou Z."/>
            <person name="Marshall J."/>
            <person name="Elpidina E."/>
            <person name="Vinokurov K."/>
            <person name="Oppert C."/>
            <person name="Zou Z."/>
            <person name="Evans J."/>
            <person name="Lu Z."/>
            <person name="Zhao P."/>
            <person name="Sumathipala N."/>
            <person name="Altincicek B."/>
            <person name="Vilcinskas A."/>
            <person name="Williams M."/>
            <person name="Hultmark D."/>
            <person name="Hetru C."/>
            <person name="Jiang H."/>
            <person name="Grimmelikhuijzen C.J."/>
            <person name="Hauser F."/>
            <person name="Cazzamali G."/>
            <person name="Williamson M."/>
            <person name="Park Y."/>
            <person name="Li B."/>
            <person name="Tanaka Y."/>
            <person name="Predel R."/>
            <person name="Neupert S."/>
            <person name="Schachtner J."/>
            <person name="Verleyen P."/>
            <person name="Raible F."/>
            <person name="Bork P."/>
            <person name="Friedrich M."/>
            <person name="Walden K.K."/>
            <person name="Robertson H.M."/>
            <person name="Angeli S."/>
            <person name="Foret S."/>
            <person name="Bucher G."/>
            <person name="Schuetz S."/>
            <person name="Maleszka R."/>
            <person name="Wimmer E.A."/>
            <person name="Beeman R.W."/>
            <person name="Lorenzen M."/>
            <person name="Tomoyasu Y."/>
            <person name="Miller S.C."/>
            <person name="Grossmann D."/>
            <person name="Bucher G."/>
        </authorList>
    </citation>
    <scope>NUCLEOTIDE SEQUENCE [LARGE SCALE GENOMIC DNA]</scope>
    <source>
        <strain evidence="4 5">Georgia GA2</strain>
    </source>
</reference>
<accession>D7EHQ3</accession>
<dbReference type="Gene3D" id="2.60.120.200">
    <property type="match status" value="1"/>
</dbReference>
<dbReference type="EMBL" id="KQ973114">
    <property type="protein sequence ID" value="EFA12174.2"/>
    <property type="molecule type" value="Genomic_DNA"/>
</dbReference>
<dbReference type="HOGENOM" id="CLU_019533_2_1_1"/>
<dbReference type="GO" id="GO:0004553">
    <property type="term" value="F:hydrolase activity, hydrolyzing O-glycosyl compounds"/>
    <property type="evidence" value="ECO:0007669"/>
    <property type="project" value="InterPro"/>
</dbReference>
<evidence type="ECO:0000313" key="5">
    <source>
        <dbReference type="Proteomes" id="UP000007266"/>
    </source>
</evidence>
<evidence type="ECO:0000313" key="4">
    <source>
        <dbReference type="EMBL" id="EFA12174.2"/>
    </source>
</evidence>
<dbReference type="PROSITE" id="PS51762">
    <property type="entry name" value="GH16_2"/>
    <property type="match status" value="1"/>
</dbReference>
<feature type="domain" description="GH16" evidence="3">
    <location>
        <begin position="29"/>
        <end position="388"/>
    </location>
</feature>
<dbReference type="GO" id="GO:0005975">
    <property type="term" value="P:carbohydrate metabolic process"/>
    <property type="evidence" value="ECO:0007669"/>
    <property type="project" value="InterPro"/>
</dbReference>
<dbReference type="GO" id="GO:0005576">
    <property type="term" value="C:extracellular region"/>
    <property type="evidence" value="ECO:0000318"/>
    <property type="project" value="GO_Central"/>
</dbReference>
<dbReference type="AlphaFoldDB" id="D7EHQ3"/>
<protein>
    <submittedName>
        <fullName evidence="4">Gram-negative bacteria binding protein 1</fullName>
    </submittedName>
</protein>
<dbReference type="Proteomes" id="UP000007266">
    <property type="component" value="Unassembled WGS sequence"/>
</dbReference>
<dbReference type="OMA" id="VWSQTGR"/>
<organism evidence="4 5">
    <name type="scientific">Tribolium castaneum</name>
    <name type="common">Red flour beetle</name>
    <dbReference type="NCBI Taxonomy" id="7070"/>
    <lineage>
        <taxon>Eukaryota</taxon>
        <taxon>Metazoa</taxon>
        <taxon>Ecdysozoa</taxon>
        <taxon>Arthropoda</taxon>
        <taxon>Hexapoda</taxon>
        <taxon>Insecta</taxon>
        <taxon>Pterygota</taxon>
        <taxon>Neoptera</taxon>
        <taxon>Endopterygota</taxon>
        <taxon>Coleoptera</taxon>
        <taxon>Polyphaga</taxon>
        <taxon>Cucujiformia</taxon>
        <taxon>Tenebrionidae</taxon>
        <taxon>Tenebrionidae incertae sedis</taxon>
        <taxon>Tribolium</taxon>
    </lineage>
</organism>
<dbReference type="InterPro" id="IPR000757">
    <property type="entry name" value="Beta-glucanase-like"/>
</dbReference>
<keyword evidence="5" id="KW-1185">Reference proteome</keyword>
<feature type="signal peptide" evidence="2">
    <location>
        <begin position="1"/>
        <end position="30"/>
    </location>
</feature>
<evidence type="ECO:0000259" key="3">
    <source>
        <dbReference type="PROSITE" id="PS51762"/>
    </source>
</evidence>
<dbReference type="CDD" id="cd08024">
    <property type="entry name" value="GH16_CCF"/>
    <property type="match status" value="1"/>
</dbReference>
<dbReference type="Pfam" id="PF00722">
    <property type="entry name" value="Glyco_hydro_16"/>
    <property type="match status" value="1"/>
</dbReference>
<name>D7EHQ3_TRICA</name>
<reference evidence="4 5" key="2">
    <citation type="journal article" date="2010" name="Nucleic Acids Res.">
        <title>BeetleBase in 2010: revisions to provide comprehensive genomic information for Tribolium castaneum.</title>
        <authorList>
            <person name="Kim H.S."/>
            <person name="Murphy T."/>
            <person name="Xia J."/>
            <person name="Caragea D."/>
            <person name="Park Y."/>
            <person name="Beeman R.W."/>
            <person name="Lorenzen M.D."/>
            <person name="Butcher S."/>
            <person name="Manak J.R."/>
            <person name="Brown S.J."/>
        </authorList>
    </citation>
    <scope>NUCLEOTIDE SEQUENCE [LARGE SCALE GENOMIC DNA]</scope>
    <source>
        <strain evidence="4 5">Georgia GA2</strain>
    </source>
</reference>
<evidence type="ECO:0000256" key="1">
    <source>
        <dbReference type="ARBA" id="ARBA00006865"/>
    </source>
</evidence>
<dbReference type="PANTHER" id="PTHR10963:SF55">
    <property type="entry name" value="GLYCOSIDE HYDROLASE FAMILY 16 PROTEIN"/>
    <property type="match status" value="1"/>
</dbReference>
<dbReference type="STRING" id="7070.D7EHQ3"/>
<dbReference type="InterPro" id="IPR050546">
    <property type="entry name" value="Glycosyl_Hydrlase_16"/>
</dbReference>
<dbReference type="SUPFAM" id="SSF49899">
    <property type="entry name" value="Concanavalin A-like lectins/glucanases"/>
    <property type="match status" value="1"/>
</dbReference>
<comment type="similarity">
    <text evidence="1">Belongs to the glycosyl hydrolase 16 family.</text>
</comment>
<dbReference type="SMR" id="D7EHQ3"/>
<dbReference type="eggNOG" id="ENOG502QRX5">
    <property type="taxonomic scope" value="Eukaryota"/>
</dbReference>
<proteinExistence type="inferred from homology"/>
<feature type="chain" id="PRO_5007310954" evidence="2">
    <location>
        <begin position="31"/>
        <end position="388"/>
    </location>
</feature>
<keyword evidence="2" id="KW-0732">Signal</keyword>
<sequence>MFSPVTSYLFCCRSLLSTVLLLGSLKSTLAQCDTPSPTTASGTHAPSGPYCSGDLIFEDEFDEFDLKKWSHELTLGGGGNWEFEWYANSRYNSYVEDGLLYLKPTLVADEMGEEFLSSGHLDINGGSPADECTNPQWYGCVRDGTPTNYLNPIKSARIRTVNSFSFKYGKAEIRAKLPAGDWLWPAIWFLPRWNLYSGWPVSGEIDLMESRGNRNLVNGSGVNIGTQMVGSTLHWGPASNYNMYSLTHTEKLDPNGFDADWHNYQLTWDEKSISFAIDNEPLATFEPPEGGFWEWGNFDSTGLDNPWKHSKSKLAPFDQEFYIILNLACGGTAYFPDDATNPGGKPWANTSPTASTDFWKGKDQWLPTWQLETDNAALKIDYVKIWAL</sequence>
<dbReference type="InParanoid" id="D7EHQ3"/>
<gene>
    <name evidence="4" type="primary">AUGUSTUS-3.0.2_02295</name>
    <name evidence="4" type="ORF">TcasGA2_TC002295</name>
</gene>
<dbReference type="PANTHER" id="PTHR10963">
    <property type="entry name" value="GLYCOSYL HYDROLASE-RELATED"/>
    <property type="match status" value="1"/>
</dbReference>
<evidence type="ECO:0000256" key="2">
    <source>
        <dbReference type="SAM" id="SignalP"/>
    </source>
</evidence>